<organism evidence="2 3">
    <name type="scientific">Cohnella abietis</name>
    <dbReference type="NCBI Taxonomy" id="2507935"/>
    <lineage>
        <taxon>Bacteria</taxon>
        <taxon>Bacillati</taxon>
        <taxon>Bacillota</taxon>
        <taxon>Bacilli</taxon>
        <taxon>Bacillales</taxon>
        <taxon>Paenibacillaceae</taxon>
        <taxon>Cohnella</taxon>
    </lineage>
</organism>
<dbReference type="PANTHER" id="PTHR43308:SF5">
    <property type="entry name" value="S-LAYER PROTEIN _ PEPTIDOGLYCAN ENDO-BETA-N-ACETYLGLUCOSAMINIDASE"/>
    <property type="match status" value="1"/>
</dbReference>
<name>A0A3T1DBR6_9BACL</name>
<gene>
    <name evidence="2" type="ORF">KCTCHS21_49410</name>
</gene>
<evidence type="ECO:0000259" key="1">
    <source>
        <dbReference type="PROSITE" id="PS51272"/>
    </source>
</evidence>
<feature type="domain" description="SLH" evidence="1">
    <location>
        <begin position="1290"/>
        <end position="1349"/>
    </location>
</feature>
<dbReference type="EMBL" id="AP019400">
    <property type="protein sequence ID" value="BBI35542.1"/>
    <property type="molecule type" value="Genomic_DNA"/>
</dbReference>
<sequence length="1480" mass="153383">MGEKSSKFLSTKRKLLSGMLAIVLLSSPVFGHLVPKAFAASGILTFSGVNEANGGLILTDGMNYNSGDVKADDILGISLKIYNVKRGDVNKEDSISLRMGSFAYRTDWLPSAGNQSGVAPIDATSGSGIVDGGVDVMIIKSDNGEAFSFKSIFMMNPDEARLVKFEGFLNAESKGSVILSINGDTYMETFTQSNGLTASYFQNVDEVRLTNQTGGDMNYGINIAFNNIEISDPVITVTPPAAPSVSADDVTNTIIGLTTAMEFKVDDGAYTKYTGTNAPDLSGTRTVKVRVAAGTGTPAGAETTLSFTPNPPAAPSVSADDVTNTITGLTTAMEFQVDGGTYTRYTGTNAPNLSGTHTVKVRVAAVAGTGTPAGAETTLNFTPNPPAAPSVSADDVTNTITGLTTAMEFQVDGGTYERYTGTNAPNLSGTHTVKVRVAADPGTGTPAGAETTLSFTPNPPAAPSVSADDVTNTITGLTTAMEFQVDGGTYERYTGTNAPNLSGTHTVKVRVAADSGTGTPAGAETTLNFTPNPPAAPSVSADDVTNTITGLTTAMEFQVDGGTYVKYNGTNAPNLSGTHTVKVRVAADAGTGTPAGAETTLSFTPNPPAAPSVSADDVTNTITGLTTAMEFQLDGGTYVKYNGTNAPNLSGTHTVKVRVAADAGTGTPAGAETTLNFTPNPPAAPSVSADDVANTITALTTAMEFQVDGGTYVKYNGTNAPNLSGTHTVKVRVAADPGTGTPAGAETTLSFTPNPPAAPSVSADDVTNTITGLTTAMEFQVDGGTYVKYNGTNAPNLSGTHTVKVRVAADAGTGTPAGAETTLSFTPNPPAAPSVSADDVTNTITGLTTAMEFQLDGGTYVKYNGTNAPNLSGTHTVKVRVAADAGTGTPAGAETTLNFTPNPPAAPSVSADDVANTITGLTTAMEFQVDGGTYVKYNGTNAPNLSGTHTVKVRVAADPGTGTPAGAETTLSFTPNPPAAPSVSADDVTNTITGLTTAMEFQVDGGAYTRYTGTNAPNLSGTHTVKVRVAADPGTGTPAGAETTLSFITNPSAPSTSTPSAPEDITVNVLVNGKVVNAGNATASTRNNQKVINILVDEKKLDQRLTAEGQKAVITIPIDTKVDVVVGELNGRMIQSMEQKQAVIEIKSDKATYTIPAQQINISSISEQLGKAIGLQDIKIQIEIASPTLNTVNLVESSAQKGDFSIVVPSIDFIVRAVYGDKRIDVTKFEAYVERTIAIPDGVDPNKITTGIVVEPDGMVRHVPTKIVVIGTEYYAKVNSLTNSTYSIVYNPIAFDDVAQHWAKTEVNDMGSRMVINGIGNDLFNPNQAITRAEFAAVMVRGLGLKLVNGVTSFSDVKTTDWFSGAVQTLYEYKLINGFEDGTFRPTDTITREQAMKIISQAMVLTDLKSKLSVKETADLLKPFADGNKVAEWAKASIAEVIQSGIITGRSSSTLAPKANISRAEVAVIIRRLLQNSELI</sequence>
<dbReference type="PANTHER" id="PTHR43308">
    <property type="entry name" value="OUTER MEMBRANE PROTEIN ALPHA-RELATED"/>
    <property type="match status" value="1"/>
</dbReference>
<protein>
    <recommendedName>
        <fullName evidence="1">SLH domain-containing protein</fullName>
    </recommendedName>
</protein>
<feature type="domain" description="SLH" evidence="1">
    <location>
        <begin position="1421"/>
        <end position="1480"/>
    </location>
</feature>
<reference evidence="2 3" key="1">
    <citation type="submission" date="2019-01" db="EMBL/GenBank/DDBJ databases">
        <title>Complete genome sequence of Cohnella hallensis HS21 isolated from Korean fir (Abies koreana) rhizospheric soil.</title>
        <authorList>
            <person name="Jiang L."/>
            <person name="Kang S.W."/>
            <person name="Kim S."/>
            <person name="Jung J."/>
            <person name="Kim C.Y."/>
            <person name="Kim D.H."/>
            <person name="Kim S.W."/>
            <person name="Lee J."/>
        </authorList>
    </citation>
    <scope>NUCLEOTIDE SEQUENCE [LARGE SCALE GENOMIC DNA]</scope>
    <source>
        <strain evidence="2 3">HS21</strain>
    </source>
</reference>
<dbReference type="InterPro" id="IPR051465">
    <property type="entry name" value="Cell_Envelope_Struct_Comp"/>
</dbReference>
<evidence type="ECO:0000313" key="3">
    <source>
        <dbReference type="Proteomes" id="UP000289856"/>
    </source>
</evidence>
<evidence type="ECO:0000313" key="2">
    <source>
        <dbReference type="EMBL" id="BBI35542.1"/>
    </source>
</evidence>
<keyword evidence="3" id="KW-1185">Reference proteome</keyword>
<dbReference type="Pfam" id="PF00395">
    <property type="entry name" value="SLH"/>
    <property type="match status" value="3"/>
</dbReference>
<dbReference type="KEGG" id="cohn:KCTCHS21_49410"/>
<dbReference type="InterPro" id="IPR001119">
    <property type="entry name" value="SLH_dom"/>
</dbReference>
<accession>A0A3T1DBR6</accession>
<dbReference type="Proteomes" id="UP000289856">
    <property type="component" value="Chromosome"/>
</dbReference>
<proteinExistence type="predicted"/>
<dbReference type="RefSeq" id="WP_162309369.1">
    <property type="nucleotide sequence ID" value="NZ_AP019400.1"/>
</dbReference>
<dbReference type="PROSITE" id="PS51272">
    <property type="entry name" value="SLH"/>
    <property type="match status" value="3"/>
</dbReference>
<feature type="domain" description="SLH" evidence="1">
    <location>
        <begin position="1350"/>
        <end position="1413"/>
    </location>
</feature>